<dbReference type="NCBIfam" id="TIGR00099">
    <property type="entry name" value="Cof-subfamily"/>
    <property type="match status" value="1"/>
</dbReference>
<protein>
    <submittedName>
        <fullName evidence="1">HAD family phosphatase</fullName>
    </submittedName>
</protein>
<accession>A0A415EPV8</accession>
<dbReference type="PRINTS" id="PR00119">
    <property type="entry name" value="CATATPASE"/>
</dbReference>
<dbReference type="SFLD" id="SFLDS00003">
    <property type="entry name" value="Haloacid_Dehalogenase"/>
    <property type="match status" value="1"/>
</dbReference>
<reference evidence="1 2" key="1">
    <citation type="submission" date="2018-08" db="EMBL/GenBank/DDBJ databases">
        <title>A genome reference for cultivated species of the human gut microbiota.</title>
        <authorList>
            <person name="Zou Y."/>
            <person name="Xue W."/>
            <person name="Luo G."/>
        </authorList>
    </citation>
    <scope>NUCLEOTIDE SEQUENCE [LARGE SCALE GENOMIC DNA]</scope>
    <source>
        <strain evidence="1 2">AF48-16</strain>
    </source>
</reference>
<dbReference type="Proteomes" id="UP000286288">
    <property type="component" value="Unassembled WGS sequence"/>
</dbReference>
<dbReference type="InterPro" id="IPR036412">
    <property type="entry name" value="HAD-like_sf"/>
</dbReference>
<dbReference type="SUPFAM" id="SSF56784">
    <property type="entry name" value="HAD-like"/>
    <property type="match status" value="1"/>
</dbReference>
<dbReference type="SFLD" id="SFLDG01140">
    <property type="entry name" value="C2.B:_Phosphomannomutase_and_P"/>
    <property type="match status" value="1"/>
</dbReference>
<dbReference type="PANTHER" id="PTHR10000">
    <property type="entry name" value="PHOSPHOSERINE PHOSPHATASE"/>
    <property type="match status" value="1"/>
</dbReference>
<gene>
    <name evidence="1" type="ORF">DW084_13910</name>
</gene>
<dbReference type="AlphaFoldDB" id="A0A415EPV8"/>
<evidence type="ECO:0000313" key="2">
    <source>
        <dbReference type="Proteomes" id="UP000286288"/>
    </source>
</evidence>
<dbReference type="Gene3D" id="3.40.50.1000">
    <property type="entry name" value="HAD superfamily/HAD-like"/>
    <property type="match status" value="1"/>
</dbReference>
<dbReference type="PROSITE" id="PS01229">
    <property type="entry name" value="COF_2"/>
    <property type="match status" value="1"/>
</dbReference>
<dbReference type="CDD" id="cd07516">
    <property type="entry name" value="HAD_Pase"/>
    <property type="match status" value="1"/>
</dbReference>
<comment type="caution">
    <text evidence="1">The sequence shown here is derived from an EMBL/GenBank/DDBJ whole genome shotgun (WGS) entry which is preliminary data.</text>
</comment>
<organism evidence="1 2">
    <name type="scientific">Enterococcus casseliflavus</name>
    <name type="common">Enterococcus flavescens</name>
    <dbReference type="NCBI Taxonomy" id="37734"/>
    <lineage>
        <taxon>Bacteria</taxon>
        <taxon>Bacillati</taxon>
        <taxon>Bacillota</taxon>
        <taxon>Bacilli</taxon>
        <taxon>Lactobacillales</taxon>
        <taxon>Enterococcaceae</taxon>
        <taxon>Enterococcus</taxon>
    </lineage>
</organism>
<dbReference type="InterPro" id="IPR023214">
    <property type="entry name" value="HAD_sf"/>
</dbReference>
<name>A0A415EPV8_ENTCA</name>
<dbReference type="NCBIfam" id="TIGR01484">
    <property type="entry name" value="HAD-SF-IIB"/>
    <property type="match status" value="1"/>
</dbReference>
<dbReference type="GO" id="GO:0000287">
    <property type="term" value="F:magnesium ion binding"/>
    <property type="evidence" value="ECO:0007669"/>
    <property type="project" value="TreeGrafter"/>
</dbReference>
<sequence>METALILVESDGSTRFRKKDGEWERMVYLEKKQIGFILSDIDGTILDHKHQIDLDLIEEIKRLKQQAIPFVLASARSPKGMLPIAQELGIEDWPLACYNGALIGGYDQKGTLVPIFSHEVKKAEAKTLFARIKADFPGVSINVYSGDQWYCERVDQWARAEAAITKETPVETSLEQLLAQEAFEVHKFLLIGTTAEIQALHAACQNAGFLESAFYLSKENYLEVTHQAVGKDKALNELAAYFQAPLAQTLAIGDNFNDLPMIASAGIGVAMENAPELVKAKADFVTTSNTDHGVADALRRFVTE</sequence>
<dbReference type="InterPro" id="IPR000150">
    <property type="entry name" value="Cof"/>
</dbReference>
<dbReference type="GO" id="GO:0016791">
    <property type="term" value="F:phosphatase activity"/>
    <property type="evidence" value="ECO:0007669"/>
    <property type="project" value="TreeGrafter"/>
</dbReference>
<dbReference type="PANTHER" id="PTHR10000:SF8">
    <property type="entry name" value="HAD SUPERFAMILY HYDROLASE-LIKE, TYPE 3"/>
    <property type="match status" value="1"/>
</dbReference>
<proteinExistence type="predicted"/>
<evidence type="ECO:0000313" key="1">
    <source>
        <dbReference type="EMBL" id="RHK05373.1"/>
    </source>
</evidence>
<dbReference type="Gene3D" id="3.30.1240.10">
    <property type="match status" value="1"/>
</dbReference>
<dbReference type="Pfam" id="PF08282">
    <property type="entry name" value="Hydrolase_3"/>
    <property type="match status" value="1"/>
</dbReference>
<dbReference type="GO" id="GO:0005829">
    <property type="term" value="C:cytosol"/>
    <property type="evidence" value="ECO:0007669"/>
    <property type="project" value="TreeGrafter"/>
</dbReference>
<dbReference type="EMBL" id="QRMZ01000020">
    <property type="protein sequence ID" value="RHK05373.1"/>
    <property type="molecule type" value="Genomic_DNA"/>
</dbReference>
<dbReference type="InterPro" id="IPR006379">
    <property type="entry name" value="HAD-SF_hydro_IIB"/>
</dbReference>